<name>A0AAV3RNV7_LITER</name>
<dbReference type="PANTHER" id="PTHR11986">
    <property type="entry name" value="AMINOTRANSFERASE CLASS III"/>
    <property type="match status" value="1"/>
</dbReference>
<keyword evidence="4" id="KW-0808">Transferase</keyword>
<evidence type="ECO:0000256" key="5">
    <source>
        <dbReference type="ARBA" id="ARBA00022898"/>
    </source>
</evidence>
<sequence length="118" mass="12802">MEDEKETGVRLVIDEVTLMLLLKSEDVNFLKEVSDAIEFGDHGSTFAVILLVCHASIVTLDKISDPSLLVSISTKGKHLEELLVQKLGSNSHVKEVAVHSFIIGIELNVSASALEEAC</sequence>
<gene>
    <name evidence="6" type="ORF">LIER_29066</name>
</gene>
<evidence type="ECO:0000256" key="1">
    <source>
        <dbReference type="ARBA" id="ARBA00001933"/>
    </source>
</evidence>
<keyword evidence="3" id="KW-0032">Aminotransferase</keyword>
<dbReference type="EMBL" id="BAABME010009884">
    <property type="protein sequence ID" value="GAA0175992.1"/>
    <property type="molecule type" value="Genomic_DNA"/>
</dbReference>
<dbReference type="Proteomes" id="UP001454036">
    <property type="component" value="Unassembled WGS sequence"/>
</dbReference>
<dbReference type="InterPro" id="IPR050103">
    <property type="entry name" value="Class-III_PLP-dep_AT"/>
</dbReference>
<keyword evidence="7" id="KW-1185">Reference proteome</keyword>
<keyword evidence="5" id="KW-0663">Pyridoxal phosphate</keyword>
<dbReference type="InterPro" id="IPR015421">
    <property type="entry name" value="PyrdxlP-dep_Trfase_major"/>
</dbReference>
<accession>A0AAV3RNV7</accession>
<comment type="cofactor">
    <cofactor evidence="1">
        <name>pyridoxal 5'-phosphate</name>
        <dbReference type="ChEBI" id="CHEBI:597326"/>
    </cofactor>
</comment>
<evidence type="ECO:0000256" key="2">
    <source>
        <dbReference type="ARBA" id="ARBA00008954"/>
    </source>
</evidence>
<dbReference type="GO" id="GO:0042802">
    <property type="term" value="F:identical protein binding"/>
    <property type="evidence" value="ECO:0007669"/>
    <property type="project" value="TreeGrafter"/>
</dbReference>
<dbReference type="AlphaFoldDB" id="A0AAV3RNV7"/>
<proteinExistence type="inferred from homology"/>
<dbReference type="InterPro" id="IPR015424">
    <property type="entry name" value="PyrdxlP-dep_Trfase"/>
</dbReference>
<dbReference type="Gene3D" id="3.90.1150.10">
    <property type="entry name" value="Aspartate Aminotransferase, domain 1"/>
    <property type="match status" value="1"/>
</dbReference>
<comment type="caution">
    <text evidence="6">The sequence shown here is derived from an EMBL/GenBank/DDBJ whole genome shotgun (WGS) entry which is preliminary data.</text>
</comment>
<evidence type="ECO:0000313" key="6">
    <source>
        <dbReference type="EMBL" id="GAA0175992.1"/>
    </source>
</evidence>
<evidence type="ECO:0000256" key="4">
    <source>
        <dbReference type="ARBA" id="ARBA00022679"/>
    </source>
</evidence>
<evidence type="ECO:0000256" key="3">
    <source>
        <dbReference type="ARBA" id="ARBA00022576"/>
    </source>
</evidence>
<dbReference type="PANTHER" id="PTHR11986:SF79">
    <property type="entry name" value="ACETYLORNITHINE AMINOTRANSFERASE, MITOCHONDRIAL"/>
    <property type="match status" value="1"/>
</dbReference>
<dbReference type="InterPro" id="IPR015422">
    <property type="entry name" value="PyrdxlP-dep_Trfase_small"/>
</dbReference>
<dbReference type="Gene3D" id="3.40.640.10">
    <property type="entry name" value="Type I PLP-dependent aspartate aminotransferase-like (Major domain)"/>
    <property type="match status" value="1"/>
</dbReference>
<dbReference type="SUPFAM" id="SSF53383">
    <property type="entry name" value="PLP-dependent transferases"/>
    <property type="match status" value="1"/>
</dbReference>
<organism evidence="6 7">
    <name type="scientific">Lithospermum erythrorhizon</name>
    <name type="common">Purple gromwell</name>
    <name type="synonym">Lithospermum officinale var. erythrorhizon</name>
    <dbReference type="NCBI Taxonomy" id="34254"/>
    <lineage>
        <taxon>Eukaryota</taxon>
        <taxon>Viridiplantae</taxon>
        <taxon>Streptophyta</taxon>
        <taxon>Embryophyta</taxon>
        <taxon>Tracheophyta</taxon>
        <taxon>Spermatophyta</taxon>
        <taxon>Magnoliopsida</taxon>
        <taxon>eudicotyledons</taxon>
        <taxon>Gunneridae</taxon>
        <taxon>Pentapetalae</taxon>
        <taxon>asterids</taxon>
        <taxon>lamiids</taxon>
        <taxon>Boraginales</taxon>
        <taxon>Boraginaceae</taxon>
        <taxon>Boraginoideae</taxon>
        <taxon>Lithospermeae</taxon>
        <taxon>Lithospermum</taxon>
    </lineage>
</organism>
<comment type="similarity">
    <text evidence="2">Belongs to the class-III pyridoxal-phosphate-dependent aminotransferase family.</text>
</comment>
<dbReference type="GO" id="GO:0030170">
    <property type="term" value="F:pyridoxal phosphate binding"/>
    <property type="evidence" value="ECO:0007669"/>
    <property type="project" value="InterPro"/>
</dbReference>
<reference evidence="6 7" key="1">
    <citation type="submission" date="2024-01" db="EMBL/GenBank/DDBJ databases">
        <title>The complete chloroplast genome sequence of Lithospermum erythrorhizon: insights into the phylogenetic relationship among Boraginaceae species and the maternal lineages of purple gromwells.</title>
        <authorList>
            <person name="Okada T."/>
            <person name="Watanabe K."/>
        </authorList>
    </citation>
    <scope>NUCLEOTIDE SEQUENCE [LARGE SCALE GENOMIC DNA]</scope>
</reference>
<dbReference type="Pfam" id="PF00202">
    <property type="entry name" value="Aminotran_3"/>
    <property type="match status" value="1"/>
</dbReference>
<dbReference type="GO" id="GO:0008483">
    <property type="term" value="F:transaminase activity"/>
    <property type="evidence" value="ECO:0007669"/>
    <property type="project" value="UniProtKB-KW"/>
</dbReference>
<evidence type="ECO:0000313" key="7">
    <source>
        <dbReference type="Proteomes" id="UP001454036"/>
    </source>
</evidence>
<dbReference type="GO" id="GO:0009570">
    <property type="term" value="C:chloroplast stroma"/>
    <property type="evidence" value="ECO:0007669"/>
    <property type="project" value="TreeGrafter"/>
</dbReference>
<protein>
    <submittedName>
        <fullName evidence="6">Transaminase</fullName>
    </submittedName>
</protein>
<dbReference type="InterPro" id="IPR005814">
    <property type="entry name" value="Aminotrans_3"/>
</dbReference>